<evidence type="ECO:0000313" key="2">
    <source>
        <dbReference type="EMBL" id="CAB9519767.1"/>
    </source>
</evidence>
<name>A0A9N8EEQ4_9STRA</name>
<gene>
    <name evidence="2" type="ORF">SEMRO_1044_G234930.1</name>
</gene>
<proteinExistence type="predicted"/>
<dbReference type="AlphaFoldDB" id="A0A9N8EEQ4"/>
<organism evidence="2 3">
    <name type="scientific">Seminavis robusta</name>
    <dbReference type="NCBI Taxonomy" id="568900"/>
    <lineage>
        <taxon>Eukaryota</taxon>
        <taxon>Sar</taxon>
        <taxon>Stramenopiles</taxon>
        <taxon>Ochrophyta</taxon>
        <taxon>Bacillariophyta</taxon>
        <taxon>Bacillariophyceae</taxon>
        <taxon>Bacillariophycidae</taxon>
        <taxon>Naviculales</taxon>
        <taxon>Naviculaceae</taxon>
        <taxon>Seminavis</taxon>
    </lineage>
</organism>
<keyword evidence="3" id="KW-1185">Reference proteome</keyword>
<sequence>MINGTAFSRRQQDNATAETPGSDRSIVEESPQRLLATATLESPLIAVAEYACNDSTRQLLQETIQLDLPGDWHPLLDPSLLNDESNYSSSASHALALAAVATYNGLLFSLCDWPHFRVMLSTTVSLVNRSREESSFFVSTGANTTTAVEFQMTAECHDCDIDLPLFSDPSATMMGRIDTVPLGQHEPNASMTLPTSPVASRQGDDRRSGVCVMIDVVVFVCAQCPRHHQQQIISPSLPQRKSFLRHWSQHLLPYYSQSRIVQRKCPAALKLGHSHLMFS</sequence>
<accession>A0A9N8EEQ4</accession>
<dbReference type="Proteomes" id="UP001153069">
    <property type="component" value="Unassembled WGS sequence"/>
</dbReference>
<dbReference type="EMBL" id="CAICTM010001042">
    <property type="protein sequence ID" value="CAB9519767.1"/>
    <property type="molecule type" value="Genomic_DNA"/>
</dbReference>
<protein>
    <submittedName>
        <fullName evidence="2">Uncharacterized protein</fullName>
    </submittedName>
</protein>
<evidence type="ECO:0000256" key="1">
    <source>
        <dbReference type="SAM" id="MobiDB-lite"/>
    </source>
</evidence>
<feature type="region of interest" description="Disordered" evidence="1">
    <location>
        <begin position="1"/>
        <end position="27"/>
    </location>
</feature>
<evidence type="ECO:0000313" key="3">
    <source>
        <dbReference type="Proteomes" id="UP001153069"/>
    </source>
</evidence>
<feature type="compositionally biased region" description="Polar residues" evidence="1">
    <location>
        <begin position="1"/>
        <end position="19"/>
    </location>
</feature>
<reference evidence="2" key="1">
    <citation type="submission" date="2020-06" db="EMBL/GenBank/DDBJ databases">
        <authorList>
            <consortium name="Plant Systems Biology data submission"/>
        </authorList>
    </citation>
    <scope>NUCLEOTIDE SEQUENCE</scope>
    <source>
        <strain evidence="2">D6</strain>
    </source>
</reference>
<comment type="caution">
    <text evidence="2">The sequence shown here is derived from an EMBL/GenBank/DDBJ whole genome shotgun (WGS) entry which is preliminary data.</text>
</comment>